<gene>
    <name evidence="1" type="ORF">PVK06_043317</name>
</gene>
<evidence type="ECO:0008006" key="3">
    <source>
        <dbReference type="Google" id="ProtNLM"/>
    </source>
</evidence>
<sequence length="183" mass="21226">MMSRVWWGWRDEQGLEHISVGSDVLPQKHGGLGFRDIRLFNVALLGRQVWHLINCKNTLCYRVLSSKYFLDGDVFYPKSMDKPSYTWQSIAKAVNILLEGFGWNVGDGKSINIWTDNCGFEGLSGSSIHTERRMTHKNKVCKLFNESKDGWNENRVLELYGENMKDQICEFPILHNSHEDQRI</sequence>
<reference evidence="1 2" key="1">
    <citation type="submission" date="2023-03" db="EMBL/GenBank/DDBJ databases">
        <title>WGS of Gossypium arboreum.</title>
        <authorList>
            <person name="Yu D."/>
        </authorList>
    </citation>
    <scope>NUCLEOTIDE SEQUENCE [LARGE SCALE GENOMIC DNA]</scope>
    <source>
        <tissue evidence="1">Leaf</tissue>
    </source>
</reference>
<comment type="caution">
    <text evidence="1">The sequence shown here is derived from an EMBL/GenBank/DDBJ whole genome shotgun (WGS) entry which is preliminary data.</text>
</comment>
<evidence type="ECO:0000313" key="2">
    <source>
        <dbReference type="Proteomes" id="UP001358586"/>
    </source>
</evidence>
<dbReference type="EMBL" id="JARKNE010000012">
    <property type="protein sequence ID" value="KAK5775425.1"/>
    <property type="molecule type" value="Genomic_DNA"/>
</dbReference>
<accession>A0ABR0MNK2</accession>
<protein>
    <recommendedName>
        <fullName evidence="3">Reverse transcriptase</fullName>
    </recommendedName>
</protein>
<organism evidence="1 2">
    <name type="scientific">Gossypium arboreum</name>
    <name type="common">Tree cotton</name>
    <name type="synonym">Gossypium nanking</name>
    <dbReference type="NCBI Taxonomy" id="29729"/>
    <lineage>
        <taxon>Eukaryota</taxon>
        <taxon>Viridiplantae</taxon>
        <taxon>Streptophyta</taxon>
        <taxon>Embryophyta</taxon>
        <taxon>Tracheophyta</taxon>
        <taxon>Spermatophyta</taxon>
        <taxon>Magnoliopsida</taxon>
        <taxon>eudicotyledons</taxon>
        <taxon>Gunneridae</taxon>
        <taxon>Pentapetalae</taxon>
        <taxon>rosids</taxon>
        <taxon>malvids</taxon>
        <taxon>Malvales</taxon>
        <taxon>Malvaceae</taxon>
        <taxon>Malvoideae</taxon>
        <taxon>Gossypium</taxon>
    </lineage>
</organism>
<dbReference type="Proteomes" id="UP001358586">
    <property type="component" value="Chromosome 12"/>
</dbReference>
<keyword evidence="2" id="KW-1185">Reference proteome</keyword>
<evidence type="ECO:0000313" key="1">
    <source>
        <dbReference type="EMBL" id="KAK5775425.1"/>
    </source>
</evidence>
<proteinExistence type="predicted"/>
<name>A0ABR0MNK2_GOSAR</name>